<organism evidence="2 3">
    <name type="scientific">Lentithecium fluviatile CBS 122367</name>
    <dbReference type="NCBI Taxonomy" id="1168545"/>
    <lineage>
        <taxon>Eukaryota</taxon>
        <taxon>Fungi</taxon>
        <taxon>Dikarya</taxon>
        <taxon>Ascomycota</taxon>
        <taxon>Pezizomycotina</taxon>
        <taxon>Dothideomycetes</taxon>
        <taxon>Pleosporomycetidae</taxon>
        <taxon>Pleosporales</taxon>
        <taxon>Massarineae</taxon>
        <taxon>Lentitheciaceae</taxon>
        <taxon>Lentithecium</taxon>
    </lineage>
</organism>
<reference evidence="2" key="1">
    <citation type="journal article" date="2020" name="Stud. Mycol.">
        <title>101 Dothideomycetes genomes: a test case for predicting lifestyles and emergence of pathogens.</title>
        <authorList>
            <person name="Haridas S."/>
            <person name="Albert R."/>
            <person name="Binder M."/>
            <person name="Bloem J."/>
            <person name="Labutti K."/>
            <person name="Salamov A."/>
            <person name="Andreopoulos B."/>
            <person name="Baker S."/>
            <person name="Barry K."/>
            <person name="Bills G."/>
            <person name="Bluhm B."/>
            <person name="Cannon C."/>
            <person name="Castanera R."/>
            <person name="Culley D."/>
            <person name="Daum C."/>
            <person name="Ezra D."/>
            <person name="Gonzalez J."/>
            <person name="Henrissat B."/>
            <person name="Kuo A."/>
            <person name="Liang C."/>
            <person name="Lipzen A."/>
            <person name="Lutzoni F."/>
            <person name="Magnuson J."/>
            <person name="Mondo S."/>
            <person name="Nolan M."/>
            <person name="Ohm R."/>
            <person name="Pangilinan J."/>
            <person name="Park H.-J."/>
            <person name="Ramirez L."/>
            <person name="Alfaro M."/>
            <person name="Sun H."/>
            <person name="Tritt A."/>
            <person name="Yoshinaga Y."/>
            <person name="Zwiers L.-H."/>
            <person name="Turgeon B."/>
            <person name="Goodwin S."/>
            <person name="Spatafora J."/>
            <person name="Crous P."/>
            <person name="Grigoriev I."/>
        </authorList>
    </citation>
    <scope>NUCLEOTIDE SEQUENCE</scope>
    <source>
        <strain evidence="2">CBS 122367</strain>
    </source>
</reference>
<proteinExistence type="predicted"/>
<accession>A0A6G1J993</accession>
<dbReference type="Pfam" id="PF17107">
    <property type="entry name" value="SesA"/>
    <property type="match status" value="1"/>
</dbReference>
<dbReference type="Gene3D" id="3.40.50.300">
    <property type="entry name" value="P-loop containing nucleotide triphosphate hydrolases"/>
    <property type="match status" value="1"/>
</dbReference>
<dbReference type="Proteomes" id="UP000799291">
    <property type="component" value="Unassembled WGS sequence"/>
</dbReference>
<keyword evidence="3" id="KW-1185">Reference proteome</keyword>
<feature type="domain" description="NACHT-NTPase and P-loop NTPases N-terminal" evidence="1">
    <location>
        <begin position="12"/>
        <end position="113"/>
    </location>
</feature>
<dbReference type="EMBL" id="MU005575">
    <property type="protein sequence ID" value="KAF2687117.1"/>
    <property type="molecule type" value="Genomic_DNA"/>
</dbReference>
<dbReference type="OrthoDB" id="20872at2759"/>
<evidence type="ECO:0000313" key="2">
    <source>
        <dbReference type="EMBL" id="KAF2687117.1"/>
    </source>
</evidence>
<dbReference type="AlphaFoldDB" id="A0A6G1J993"/>
<dbReference type="InterPro" id="IPR027417">
    <property type="entry name" value="P-loop_NTPase"/>
</dbReference>
<dbReference type="SMART" id="SM00028">
    <property type="entry name" value="TPR"/>
    <property type="match status" value="4"/>
</dbReference>
<dbReference type="InterPro" id="IPR019734">
    <property type="entry name" value="TPR_rpt"/>
</dbReference>
<name>A0A6G1J993_9PLEO</name>
<evidence type="ECO:0000259" key="1">
    <source>
        <dbReference type="Pfam" id="PF17107"/>
    </source>
</evidence>
<dbReference type="PANTHER" id="PTHR46082">
    <property type="entry name" value="ATP/GTP-BINDING PROTEIN-RELATED"/>
    <property type="match status" value="1"/>
</dbReference>
<dbReference type="InterPro" id="IPR011990">
    <property type="entry name" value="TPR-like_helical_dom_sf"/>
</dbReference>
<dbReference type="SUPFAM" id="SSF52540">
    <property type="entry name" value="P-loop containing nucleoside triphosphate hydrolases"/>
    <property type="match status" value="1"/>
</dbReference>
<dbReference type="Pfam" id="PF13424">
    <property type="entry name" value="TPR_12"/>
    <property type="match status" value="2"/>
</dbReference>
<dbReference type="InterPro" id="IPR031352">
    <property type="entry name" value="SesA"/>
</dbReference>
<evidence type="ECO:0000313" key="3">
    <source>
        <dbReference type="Proteomes" id="UP000799291"/>
    </source>
</evidence>
<sequence length="960" mass="110028">MSGLEAFSAAVNIVSLIDISVKVFKRINEFRNDSIALPKALRPVKKELPVFIETLRLTKRARNAHQIEDNSWHALQPLIEECFEQINTVNDLVEKALPKQSDSGIIKSWKGLVSFRYDDEIKEAISVVRELQQTLTHQGVAAARNKSTLPPEPSRPSLVNLPYPRDEDFVERAALAEIISQTHRPDPISRLALVGTGGVGKSQIAIEYAYQTRKKSPDTWVFWVHAGSTTKLEEGYRAIARAVGLEDWEQKETDIFRAVYDWLSNERNGSWIMILDNADDLNVFTAPAPHRNTLAREEPLSESTGPQIRSFLPSSPTGSILITSRVKDVAFELTGSWKYLELDVMNEGEATQLLKRRLRGTHNEDEMLELVKILDCMPLAISQAAAYIGRLSPRVTVVSYSQMAKENITKLLEENAYEARRDPERSNSIVATLQISLQYVRQNEPSAARLLSLICLFDRQWIPDCLLEGKYGEQWEENKDQMTQSKVPDTSWWKRRKRRKRKVKKVEKQTPKRDFTQDWAVLNSFSFIKTNHTGDSFSMHRLIQLTIKRWNDSNGESMYWIERFILIVAKHYPEPGPQNWNYCEVLFPNAVQIEAYRPSNKEVRAYRAALMYRLAEHASSMRNGAMAERLSKNALDEVKIATGGMETALTLRYAELYGRTLRAVDKYDEAEPLCRNILELRTKILGPLHADTITSMGSLAAVLERRGKREESRAMYKQFAEANKATSGGDFMWTFGHHDRIAACLRREDYPGAEDILRDVYDVGKRTHGAWDDYAIMVTGTLAVVLKMQERYPEAEVLYRQLLTEKERVASRVDPVASSNLAEMLKRRGKNEEAEHLYRRAFQYYTDTDDVESEGALEAMADLGEMLAMRGAFDEAEDLSRHVLEKRRDTSDREIHRDPWVAHHTLAVILDRRRQFEEALEHYKAAYEGFVQVGGENYVDTRAYFKDLVEMKEKITSVSN</sequence>
<dbReference type="Gene3D" id="1.25.40.10">
    <property type="entry name" value="Tetratricopeptide repeat domain"/>
    <property type="match status" value="2"/>
</dbReference>
<dbReference type="PANTHER" id="PTHR46082:SF6">
    <property type="entry name" value="AAA+ ATPASE DOMAIN-CONTAINING PROTEIN-RELATED"/>
    <property type="match status" value="1"/>
</dbReference>
<protein>
    <recommendedName>
        <fullName evidence="1">NACHT-NTPase and P-loop NTPases N-terminal domain-containing protein</fullName>
    </recommendedName>
</protein>
<dbReference type="InterPro" id="IPR053137">
    <property type="entry name" value="NLR-like"/>
</dbReference>
<dbReference type="SUPFAM" id="SSF48452">
    <property type="entry name" value="TPR-like"/>
    <property type="match status" value="3"/>
</dbReference>
<gene>
    <name evidence="2" type="ORF">K458DRAFT_385938</name>
</gene>